<keyword evidence="7" id="KW-0670">Pyruvate</keyword>
<dbReference type="InterPro" id="IPR005956">
    <property type="entry name" value="4OHPhenylPyrv_dOase"/>
</dbReference>
<dbReference type="PROSITE" id="PS51819">
    <property type="entry name" value="VOC"/>
    <property type="match status" value="2"/>
</dbReference>
<comment type="cofactor">
    <cofactor evidence="5">
        <name>Fe cation</name>
        <dbReference type="ChEBI" id="CHEBI:24875"/>
    </cofactor>
    <text evidence="5">Binds 1 Fe cation per subunit.</text>
</comment>
<dbReference type="GO" id="GO:0006572">
    <property type="term" value="P:L-tyrosine catabolic process"/>
    <property type="evidence" value="ECO:0007669"/>
    <property type="project" value="TreeGrafter"/>
</dbReference>
<dbReference type="PANTHER" id="PTHR11959">
    <property type="entry name" value="4-HYDROXYPHENYLPYRUVATE DIOXYGENASE"/>
    <property type="match status" value="1"/>
</dbReference>
<keyword evidence="4 5" id="KW-0408">Iron</keyword>
<dbReference type="CDD" id="cd08342">
    <property type="entry name" value="HPPD_N_like"/>
    <property type="match status" value="1"/>
</dbReference>
<keyword evidence="7" id="KW-0560">Oxidoreductase</keyword>
<evidence type="ECO:0000256" key="1">
    <source>
        <dbReference type="ARBA" id="ARBA00005877"/>
    </source>
</evidence>
<evidence type="ECO:0000256" key="2">
    <source>
        <dbReference type="ARBA" id="ARBA00022723"/>
    </source>
</evidence>
<dbReference type="InterPro" id="IPR004360">
    <property type="entry name" value="Glyas_Fos-R_dOase_dom"/>
</dbReference>
<evidence type="ECO:0000259" key="6">
    <source>
        <dbReference type="PROSITE" id="PS51819"/>
    </source>
</evidence>
<keyword evidence="7" id="KW-0223">Dioxygenase</keyword>
<gene>
    <name evidence="7" type="primary">hppD</name>
    <name evidence="7" type="ORF">DDZ15_09020</name>
</gene>
<dbReference type="InterPro" id="IPR029068">
    <property type="entry name" value="Glyas_Bleomycin-R_OHBP_Dase"/>
</dbReference>
<evidence type="ECO:0000313" key="8">
    <source>
        <dbReference type="Proteomes" id="UP000245533"/>
    </source>
</evidence>
<dbReference type="AlphaFoldDB" id="A0A316U192"/>
<dbReference type="GO" id="GO:0003868">
    <property type="term" value="F:4-hydroxyphenylpyruvate dioxygenase activity"/>
    <property type="evidence" value="ECO:0007669"/>
    <property type="project" value="InterPro"/>
</dbReference>
<dbReference type="PANTHER" id="PTHR11959:SF1">
    <property type="entry name" value="4-HYDROXYPHENYLPYRUVATE DIOXYGENASE"/>
    <property type="match status" value="1"/>
</dbReference>
<sequence length="376" mass="42737">MDTIAEKKQGTAEMEDFMPIMGTDYVEIYTSNARQAAYFYQSAFGFHPVAHCGLETGTRDRESYVVQQDKIRLVLTSPLKSGTEIGKHIDTHGDGVRVIALWVDDAAYAYKTAIDRGAESYMEPMVERDEHGKVVRSGIKIYGDTVHIFVERKDYKGVFLPGYESWDSGMEIKPIGLKYVDHMVGNVELGRMNYWVKFYEDVLGFRQMLSFDDKDISTKYTALMSKVMSNGNGRIKFPINEPAKGAKKSQVEEYLDFYEGPGVQHVAVATDNIIETISELQSRGVQFLSIPDTYYDELEERVGKIDEQTDTLRKLGILVDRDDEGYLLQIFSKPIQPRPTMFFEIIQRKGATSFGKGNFKALFEAIECEQELRGTL</sequence>
<keyword evidence="2 5" id="KW-0479">Metal-binding</keyword>
<dbReference type="NCBIfam" id="TIGR01263">
    <property type="entry name" value="4HPPD"/>
    <property type="match status" value="1"/>
</dbReference>
<dbReference type="FunFam" id="3.10.180.10:FF:000001">
    <property type="entry name" value="4-hydroxyphenylpyruvate dioxygenase"/>
    <property type="match status" value="1"/>
</dbReference>
<dbReference type="Gene3D" id="3.10.180.10">
    <property type="entry name" value="2,3-Dihydroxybiphenyl 1,2-Dioxygenase, domain 1"/>
    <property type="match status" value="2"/>
</dbReference>
<reference evidence="7 8" key="1">
    <citation type="submission" date="2018-05" db="EMBL/GenBank/DDBJ databases">
        <title>Rhodohalobacter halophilus gen. nov., sp. nov., a moderately halophilic member of the family Balneolaceae.</title>
        <authorList>
            <person name="Liu Z.-W."/>
        </authorList>
    </citation>
    <scope>NUCLEOTIDE SEQUENCE [LARGE SCALE GENOMIC DNA]</scope>
    <source>
        <strain evidence="7 8">8A47</strain>
    </source>
</reference>
<dbReference type="CDD" id="cd07250">
    <property type="entry name" value="HPPD_C_like"/>
    <property type="match status" value="1"/>
</dbReference>
<feature type="binding site" evidence="5">
    <location>
        <position position="182"/>
    </location>
    <ligand>
        <name>Fe cation</name>
        <dbReference type="ChEBI" id="CHEBI:24875"/>
    </ligand>
</feature>
<keyword evidence="8" id="KW-1185">Reference proteome</keyword>
<feature type="binding site" evidence="5">
    <location>
        <position position="344"/>
    </location>
    <ligand>
        <name>Fe cation</name>
        <dbReference type="ChEBI" id="CHEBI:24875"/>
    </ligand>
</feature>
<dbReference type="Pfam" id="PF14696">
    <property type="entry name" value="Glyoxalase_5"/>
    <property type="match status" value="1"/>
</dbReference>
<dbReference type="PIRSF" id="PIRSF009283">
    <property type="entry name" value="HPP_dOase"/>
    <property type="match status" value="1"/>
</dbReference>
<accession>A0A316U192</accession>
<keyword evidence="3" id="KW-0677">Repeat</keyword>
<feature type="domain" description="VOC" evidence="6">
    <location>
        <begin position="179"/>
        <end position="333"/>
    </location>
</feature>
<proteinExistence type="inferred from homology"/>
<evidence type="ECO:0000256" key="5">
    <source>
        <dbReference type="PIRSR" id="PIRSR009283-1"/>
    </source>
</evidence>
<comment type="similarity">
    <text evidence="1">Belongs to the 4HPPD family.</text>
</comment>
<dbReference type="InterPro" id="IPR037523">
    <property type="entry name" value="VOC_core"/>
</dbReference>
<dbReference type="GO" id="GO:0046872">
    <property type="term" value="F:metal ion binding"/>
    <property type="evidence" value="ECO:0007669"/>
    <property type="project" value="UniProtKB-KW"/>
</dbReference>
<feature type="binding site" evidence="5">
    <location>
        <position position="265"/>
    </location>
    <ligand>
        <name>Fe cation</name>
        <dbReference type="ChEBI" id="CHEBI:24875"/>
    </ligand>
</feature>
<feature type="domain" description="VOC" evidence="6">
    <location>
        <begin position="22"/>
        <end position="152"/>
    </location>
</feature>
<evidence type="ECO:0000256" key="3">
    <source>
        <dbReference type="ARBA" id="ARBA00022737"/>
    </source>
</evidence>
<dbReference type="InterPro" id="IPR041735">
    <property type="entry name" value="4OHPhenylPyrv_dOase_C"/>
</dbReference>
<dbReference type="Proteomes" id="UP000245533">
    <property type="component" value="Unassembled WGS sequence"/>
</dbReference>
<dbReference type="InterPro" id="IPR041736">
    <property type="entry name" value="4OHPhenylPyrv_dOase_N"/>
</dbReference>
<dbReference type="Pfam" id="PF00903">
    <property type="entry name" value="Glyoxalase"/>
    <property type="match status" value="1"/>
</dbReference>
<dbReference type="SUPFAM" id="SSF54593">
    <property type="entry name" value="Glyoxalase/Bleomycin resistance protein/Dihydroxybiphenyl dioxygenase"/>
    <property type="match status" value="1"/>
</dbReference>
<dbReference type="OrthoDB" id="9780241at2"/>
<organism evidence="7 8">
    <name type="scientific">Rhodohalobacter mucosus</name>
    <dbReference type="NCBI Taxonomy" id="2079485"/>
    <lineage>
        <taxon>Bacteria</taxon>
        <taxon>Pseudomonadati</taxon>
        <taxon>Balneolota</taxon>
        <taxon>Balneolia</taxon>
        <taxon>Balneolales</taxon>
        <taxon>Balneolaceae</taxon>
        <taxon>Rhodohalobacter</taxon>
    </lineage>
</organism>
<evidence type="ECO:0000313" key="7">
    <source>
        <dbReference type="EMBL" id="PWN06646.1"/>
    </source>
</evidence>
<dbReference type="RefSeq" id="WP_109646760.1">
    <property type="nucleotide sequence ID" value="NZ_QGGB01000006.1"/>
</dbReference>
<dbReference type="EMBL" id="QGGB01000006">
    <property type="protein sequence ID" value="PWN06646.1"/>
    <property type="molecule type" value="Genomic_DNA"/>
</dbReference>
<protein>
    <submittedName>
        <fullName evidence="7">4-hydroxyphenylpyruvate dioxygenase</fullName>
    </submittedName>
</protein>
<name>A0A316U192_9BACT</name>
<comment type="caution">
    <text evidence="7">The sequence shown here is derived from an EMBL/GenBank/DDBJ whole genome shotgun (WGS) entry which is preliminary data.</text>
</comment>
<evidence type="ECO:0000256" key="4">
    <source>
        <dbReference type="ARBA" id="ARBA00023004"/>
    </source>
</evidence>